<organism evidence="2 3">
    <name type="scientific">Candidatus Muproteobacteria bacterium RBG_16_65_34</name>
    <dbReference type="NCBI Taxonomy" id="1817760"/>
    <lineage>
        <taxon>Bacteria</taxon>
        <taxon>Pseudomonadati</taxon>
        <taxon>Pseudomonadota</taxon>
        <taxon>Candidatus Muproteobacteria</taxon>
    </lineage>
</organism>
<reference evidence="2 3" key="1">
    <citation type="journal article" date="2016" name="Nat. Commun.">
        <title>Thousands of microbial genomes shed light on interconnected biogeochemical processes in an aquifer system.</title>
        <authorList>
            <person name="Anantharaman K."/>
            <person name="Brown C.T."/>
            <person name="Hug L.A."/>
            <person name="Sharon I."/>
            <person name="Castelle C.J."/>
            <person name="Probst A.J."/>
            <person name="Thomas B.C."/>
            <person name="Singh A."/>
            <person name="Wilkins M.J."/>
            <person name="Karaoz U."/>
            <person name="Brodie E.L."/>
            <person name="Williams K.H."/>
            <person name="Hubbard S.S."/>
            <person name="Banfield J.F."/>
        </authorList>
    </citation>
    <scope>NUCLEOTIDE SEQUENCE [LARGE SCALE GENOMIC DNA]</scope>
</reference>
<dbReference type="EMBL" id="MFSU01000047">
    <property type="protein sequence ID" value="OGI47748.1"/>
    <property type="molecule type" value="Genomic_DNA"/>
</dbReference>
<accession>A0A1F6TRG9</accession>
<keyword evidence="1" id="KW-0732">Signal</keyword>
<protein>
    <recommendedName>
        <fullName evidence="4">Phosphate ABC transporter substrate-binding protein</fullName>
    </recommendedName>
</protein>
<dbReference type="Pfam" id="PF12974">
    <property type="entry name" value="Phosphonate-bd"/>
    <property type="match status" value="1"/>
</dbReference>
<proteinExistence type="predicted"/>
<dbReference type="Proteomes" id="UP000178885">
    <property type="component" value="Unassembled WGS sequence"/>
</dbReference>
<gene>
    <name evidence="2" type="ORF">A2151_05525</name>
</gene>
<evidence type="ECO:0000256" key="1">
    <source>
        <dbReference type="SAM" id="SignalP"/>
    </source>
</evidence>
<evidence type="ECO:0008006" key="4">
    <source>
        <dbReference type="Google" id="ProtNLM"/>
    </source>
</evidence>
<dbReference type="STRING" id="1817760.A2151_05525"/>
<feature type="signal peptide" evidence="1">
    <location>
        <begin position="1"/>
        <end position="26"/>
    </location>
</feature>
<dbReference type="AlphaFoldDB" id="A0A1F6TRG9"/>
<sequence>MPNHYLRIVFLAAVAAAALVSPAAGADNMLGSFFGKTDTAAKKVSLAERRDAPAPAAALAESDALFFTAAPRETAEEGAALYGPIAEYLAQAIGRKVVYRHPRTWGAYRTEMLNGAYDLVFDGPHFNSYRAQKLSHNILVKIPTGHEFVAIVKKDEAFASAREMVGRTFCAHAPPNLGTLILLGQFDNPARQPMILNTEGWDRIYDGVVSGRCTGGVLPLANLKKLDKEGRTKIVYQARAIPNQALSAGPRVTAKEQALIVEALLAPEAAGPTEKLRAAYKVGERLAVTSNREYAGLADYLKTEWGFY</sequence>
<name>A0A1F6TRG9_9PROT</name>
<dbReference type="SUPFAM" id="SSF53850">
    <property type="entry name" value="Periplasmic binding protein-like II"/>
    <property type="match status" value="1"/>
</dbReference>
<comment type="caution">
    <text evidence="2">The sequence shown here is derived from an EMBL/GenBank/DDBJ whole genome shotgun (WGS) entry which is preliminary data.</text>
</comment>
<evidence type="ECO:0000313" key="2">
    <source>
        <dbReference type="EMBL" id="OGI47748.1"/>
    </source>
</evidence>
<evidence type="ECO:0000313" key="3">
    <source>
        <dbReference type="Proteomes" id="UP000178885"/>
    </source>
</evidence>
<feature type="chain" id="PRO_5009526801" description="Phosphate ABC transporter substrate-binding protein" evidence="1">
    <location>
        <begin position="27"/>
        <end position="308"/>
    </location>
</feature>